<sequence>MGSKPHLNQVFFIAPVGAVAQKLRNMKIVKYSEIGLASNVIKIPQMERGRRGGKI</sequence>
<dbReference type="STRING" id="341036.SAMN05660649_00864"/>
<evidence type="ECO:0000313" key="1">
    <source>
        <dbReference type="EMBL" id="SFG14569.1"/>
    </source>
</evidence>
<evidence type="ECO:0000313" key="2">
    <source>
        <dbReference type="Proteomes" id="UP000199337"/>
    </source>
</evidence>
<keyword evidence="2" id="KW-1185">Reference proteome</keyword>
<proteinExistence type="predicted"/>
<accession>A0A1I2PHF3</accession>
<protein>
    <submittedName>
        <fullName evidence="1">Uncharacterized protein</fullName>
    </submittedName>
</protein>
<reference evidence="2" key="1">
    <citation type="submission" date="2016-10" db="EMBL/GenBank/DDBJ databases">
        <authorList>
            <person name="Varghese N."/>
            <person name="Submissions S."/>
        </authorList>
    </citation>
    <scope>NUCLEOTIDE SEQUENCE [LARGE SCALE GENOMIC DNA]</scope>
    <source>
        <strain evidence="2">DSM 17038</strain>
    </source>
</reference>
<dbReference type="AlphaFoldDB" id="A0A1I2PHF3"/>
<name>A0A1I2PHF3_9FIRM</name>
<dbReference type="Proteomes" id="UP000199337">
    <property type="component" value="Unassembled WGS sequence"/>
</dbReference>
<organism evidence="1 2">
    <name type="scientific">Desulfotruncus arcticus DSM 17038</name>
    <dbReference type="NCBI Taxonomy" id="1121424"/>
    <lineage>
        <taxon>Bacteria</taxon>
        <taxon>Bacillati</taxon>
        <taxon>Bacillota</taxon>
        <taxon>Clostridia</taxon>
        <taxon>Eubacteriales</taxon>
        <taxon>Desulfallaceae</taxon>
        <taxon>Desulfotruncus</taxon>
    </lineage>
</organism>
<gene>
    <name evidence="1" type="ORF">SAMN05660649_00864</name>
</gene>
<dbReference type="EMBL" id="FOOX01000002">
    <property type="protein sequence ID" value="SFG14569.1"/>
    <property type="molecule type" value="Genomic_DNA"/>
</dbReference>